<gene>
    <name evidence="6" type="ORF">GCM10011505_16790</name>
</gene>
<evidence type="ECO:0000256" key="4">
    <source>
        <dbReference type="ARBA" id="ARBA00023239"/>
    </source>
</evidence>
<evidence type="ECO:0000256" key="3">
    <source>
        <dbReference type="ARBA" id="ARBA00022833"/>
    </source>
</evidence>
<evidence type="ECO:0000313" key="6">
    <source>
        <dbReference type="EMBL" id="GGB35976.1"/>
    </source>
</evidence>
<comment type="caution">
    <text evidence="6">The sequence shown here is derived from an EMBL/GenBank/DDBJ whole genome shotgun (WGS) entry which is preliminary data.</text>
</comment>
<dbReference type="InterPro" id="IPR011057">
    <property type="entry name" value="Mss4-like_sf"/>
</dbReference>
<feature type="domain" description="CENP-V/GFA" evidence="5">
    <location>
        <begin position="9"/>
        <end position="112"/>
    </location>
</feature>
<dbReference type="PANTHER" id="PTHR33337:SF40">
    <property type="entry name" value="CENP-V_GFA DOMAIN-CONTAINING PROTEIN-RELATED"/>
    <property type="match status" value="1"/>
</dbReference>
<protein>
    <submittedName>
        <fullName evidence="6">Aldehyde-activating protein</fullName>
    </submittedName>
</protein>
<dbReference type="SUPFAM" id="SSF51316">
    <property type="entry name" value="Mss4-like"/>
    <property type="match status" value="1"/>
</dbReference>
<organism evidence="6 7">
    <name type="scientific">Tistrella bauzanensis</name>
    <dbReference type="NCBI Taxonomy" id="657419"/>
    <lineage>
        <taxon>Bacteria</taxon>
        <taxon>Pseudomonadati</taxon>
        <taxon>Pseudomonadota</taxon>
        <taxon>Alphaproteobacteria</taxon>
        <taxon>Geminicoccales</taxon>
        <taxon>Geminicoccaceae</taxon>
        <taxon>Tistrella</taxon>
    </lineage>
</organism>
<comment type="similarity">
    <text evidence="1">Belongs to the Gfa family.</text>
</comment>
<reference evidence="7" key="1">
    <citation type="journal article" date="2019" name="Int. J. Syst. Evol. Microbiol.">
        <title>The Global Catalogue of Microorganisms (GCM) 10K type strain sequencing project: providing services to taxonomists for standard genome sequencing and annotation.</title>
        <authorList>
            <consortium name="The Broad Institute Genomics Platform"/>
            <consortium name="The Broad Institute Genome Sequencing Center for Infectious Disease"/>
            <person name="Wu L."/>
            <person name="Ma J."/>
        </authorList>
    </citation>
    <scope>NUCLEOTIDE SEQUENCE [LARGE SCALE GENOMIC DNA]</scope>
    <source>
        <strain evidence="7">CGMCC 1.10188</strain>
    </source>
</reference>
<dbReference type="Proteomes" id="UP000603352">
    <property type="component" value="Unassembled WGS sequence"/>
</dbReference>
<keyword evidence="2" id="KW-0479">Metal-binding</keyword>
<dbReference type="RefSeq" id="WP_188576714.1">
    <property type="nucleotide sequence ID" value="NZ_BMDZ01000014.1"/>
</dbReference>
<evidence type="ECO:0000259" key="5">
    <source>
        <dbReference type="PROSITE" id="PS51891"/>
    </source>
</evidence>
<dbReference type="PROSITE" id="PS51891">
    <property type="entry name" value="CENP_V_GFA"/>
    <property type="match status" value="1"/>
</dbReference>
<dbReference type="InterPro" id="IPR006913">
    <property type="entry name" value="CENP-V/GFA"/>
</dbReference>
<keyword evidence="7" id="KW-1185">Reference proteome</keyword>
<sequence length="150" mass="16215">MSDATTASVSGTCRCGSVTIAAAGPPLITMACHCRECQRMTGSAFSLSSLYPTDHFQVTAGEPVPCKVGAQTTHYFCPQCHSWLYSQPVGMEQLVNIRATLLDDAAGFRPFMEVYTSEKLPWVNLPASHSFEKFPPMDAYPALLAEFAAA</sequence>
<dbReference type="PANTHER" id="PTHR33337">
    <property type="entry name" value="GFA DOMAIN-CONTAINING PROTEIN"/>
    <property type="match status" value="1"/>
</dbReference>
<dbReference type="Gene3D" id="3.90.1590.10">
    <property type="entry name" value="glutathione-dependent formaldehyde- activating enzyme (gfa)"/>
    <property type="match status" value="1"/>
</dbReference>
<evidence type="ECO:0000256" key="1">
    <source>
        <dbReference type="ARBA" id="ARBA00005495"/>
    </source>
</evidence>
<name>A0ABQ1IGX9_9PROT</name>
<keyword evidence="4" id="KW-0456">Lyase</keyword>
<evidence type="ECO:0000256" key="2">
    <source>
        <dbReference type="ARBA" id="ARBA00022723"/>
    </source>
</evidence>
<accession>A0ABQ1IGX9</accession>
<proteinExistence type="inferred from homology"/>
<dbReference type="Pfam" id="PF04828">
    <property type="entry name" value="GFA"/>
    <property type="match status" value="1"/>
</dbReference>
<dbReference type="EMBL" id="BMDZ01000014">
    <property type="protein sequence ID" value="GGB35976.1"/>
    <property type="molecule type" value="Genomic_DNA"/>
</dbReference>
<evidence type="ECO:0000313" key="7">
    <source>
        <dbReference type="Proteomes" id="UP000603352"/>
    </source>
</evidence>
<keyword evidence="3" id="KW-0862">Zinc</keyword>